<keyword evidence="3" id="KW-1185">Reference proteome</keyword>
<dbReference type="AlphaFoldDB" id="U4KWB2"/>
<dbReference type="Proteomes" id="UP000018144">
    <property type="component" value="Unassembled WGS sequence"/>
</dbReference>
<organism evidence="2 3">
    <name type="scientific">Pyronema omphalodes (strain CBS 100304)</name>
    <name type="common">Pyronema confluens</name>
    <dbReference type="NCBI Taxonomy" id="1076935"/>
    <lineage>
        <taxon>Eukaryota</taxon>
        <taxon>Fungi</taxon>
        <taxon>Dikarya</taxon>
        <taxon>Ascomycota</taxon>
        <taxon>Pezizomycotina</taxon>
        <taxon>Pezizomycetes</taxon>
        <taxon>Pezizales</taxon>
        <taxon>Pyronemataceae</taxon>
        <taxon>Pyronema</taxon>
    </lineage>
</organism>
<evidence type="ECO:0000313" key="2">
    <source>
        <dbReference type="EMBL" id="CCX06112.1"/>
    </source>
</evidence>
<evidence type="ECO:0000313" key="3">
    <source>
        <dbReference type="Proteomes" id="UP000018144"/>
    </source>
</evidence>
<name>U4KWB2_PYROM</name>
<gene>
    <name evidence="2" type="ORF">PCON_05699</name>
</gene>
<dbReference type="EMBL" id="HF935280">
    <property type="protein sequence ID" value="CCX06112.1"/>
    <property type="molecule type" value="Genomic_DNA"/>
</dbReference>
<feature type="compositionally biased region" description="Polar residues" evidence="1">
    <location>
        <begin position="9"/>
        <end position="18"/>
    </location>
</feature>
<feature type="region of interest" description="Disordered" evidence="1">
    <location>
        <begin position="1"/>
        <end position="26"/>
    </location>
</feature>
<reference evidence="2 3" key="1">
    <citation type="journal article" date="2013" name="PLoS Genet.">
        <title>The genome and development-dependent transcriptomes of Pyronema confluens: a window into fungal evolution.</title>
        <authorList>
            <person name="Traeger S."/>
            <person name="Altegoer F."/>
            <person name="Freitag M."/>
            <person name="Gabaldon T."/>
            <person name="Kempken F."/>
            <person name="Kumar A."/>
            <person name="Marcet-Houben M."/>
            <person name="Poggeler S."/>
            <person name="Stajich J.E."/>
            <person name="Nowrousian M."/>
        </authorList>
    </citation>
    <scope>NUCLEOTIDE SEQUENCE [LARGE SCALE GENOMIC DNA]</scope>
    <source>
        <strain evidence="3">CBS 100304</strain>
        <tissue evidence="2">Vegetative mycelium</tissue>
    </source>
</reference>
<evidence type="ECO:0000256" key="1">
    <source>
        <dbReference type="SAM" id="MobiDB-lite"/>
    </source>
</evidence>
<sequence length="26" mass="3012">MHHPRPLQPTATNSTNKQLKSRDTPR</sequence>
<proteinExistence type="predicted"/>
<protein>
    <submittedName>
        <fullName evidence="2">Uncharacterized protein</fullName>
    </submittedName>
</protein>
<accession>U4KWB2</accession>